<evidence type="ECO:0000313" key="2">
    <source>
        <dbReference type="EMBL" id="MDR7330105.1"/>
    </source>
</evidence>
<dbReference type="RefSeq" id="WP_290195501.1">
    <property type="nucleotide sequence ID" value="NZ_CP047654.1"/>
</dbReference>
<dbReference type="Gene3D" id="3.10.450.50">
    <property type="match status" value="1"/>
</dbReference>
<evidence type="ECO:0000259" key="1">
    <source>
        <dbReference type="Pfam" id="PF14534"/>
    </source>
</evidence>
<sequence>MDSELEHVLHLERELQTPSVRRDRERLTELLHPDFVEFGASGRRWDRDAMLDDVERDRRVIHIKKLEARTLAEDLIQVFWQSKINEHRARRSSLWKRTGGTWRIIHHQATPLT</sequence>
<name>A0ABU1ZYV4_9CORY</name>
<protein>
    <recommendedName>
        <fullName evidence="1">DUF4440 domain-containing protein</fullName>
    </recommendedName>
</protein>
<reference evidence="2" key="1">
    <citation type="submission" date="2023-07" db="EMBL/GenBank/DDBJ databases">
        <title>Sequencing the genomes of 1000 actinobacteria strains.</title>
        <authorList>
            <person name="Klenk H.-P."/>
        </authorList>
    </citation>
    <scope>NUCLEOTIDE SEQUENCE</scope>
    <source>
        <strain evidence="2">DSM 107476</strain>
    </source>
</reference>
<dbReference type="InterPro" id="IPR032710">
    <property type="entry name" value="NTF2-like_dom_sf"/>
</dbReference>
<organism evidence="2 3">
    <name type="scientific">Corynebacterium guangdongense</name>
    <dbReference type="NCBI Taxonomy" id="1783348"/>
    <lineage>
        <taxon>Bacteria</taxon>
        <taxon>Bacillati</taxon>
        <taxon>Actinomycetota</taxon>
        <taxon>Actinomycetes</taxon>
        <taxon>Mycobacteriales</taxon>
        <taxon>Corynebacteriaceae</taxon>
        <taxon>Corynebacterium</taxon>
    </lineage>
</organism>
<comment type="caution">
    <text evidence="2">The sequence shown here is derived from an EMBL/GenBank/DDBJ whole genome shotgun (WGS) entry which is preliminary data.</text>
</comment>
<dbReference type="Pfam" id="PF14534">
    <property type="entry name" value="DUF4440"/>
    <property type="match status" value="1"/>
</dbReference>
<dbReference type="Proteomes" id="UP001180840">
    <property type="component" value="Unassembled WGS sequence"/>
</dbReference>
<proteinExistence type="predicted"/>
<dbReference type="EMBL" id="JAVDXZ010000001">
    <property type="protein sequence ID" value="MDR7330105.1"/>
    <property type="molecule type" value="Genomic_DNA"/>
</dbReference>
<gene>
    <name evidence="2" type="ORF">J2S39_001781</name>
</gene>
<feature type="domain" description="DUF4440" evidence="1">
    <location>
        <begin position="9"/>
        <end position="104"/>
    </location>
</feature>
<dbReference type="InterPro" id="IPR027843">
    <property type="entry name" value="DUF4440"/>
</dbReference>
<keyword evidence="3" id="KW-1185">Reference proteome</keyword>
<dbReference type="SUPFAM" id="SSF54427">
    <property type="entry name" value="NTF2-like"/>
    <property type="match status" value="1"/>
</dbReference>
<accession>A0ABU1ZYV4</accession>
<evidence type="ECO:0000313" key="3">
    <source>
        <dbReference type="Proteomes" id="UP001180840"/>
    </source>
</evidence>